<dbReference type="InterPro" id="IPR036691">
    <property type="entry name" value="Endo/exonu/phosph_ase_sf"/>
</dbReference>
<accession>A0A9Q1JKB2</accession>
<sequence>MTTNSVMETQDLRLLGAGSREFLNALKEHVRMQRPQIVVLLETHISEVRAEDVCRRIGFGGQYRFNNWIENNALLDIGFTGPTFTWVRGRTPSTRKSARLDRALCNMAWRRRRRETLSSALIRPCTPSHIYTGLHAERDRLEAVRILGGLDVAFGV</sequence>
<dbReference type="PANTHER" id="PTHR33710">
    <property type="entry name" value="BNAC02G09200D PROTEIN"/>
    <property type="match status" value="1"/>
</dbReference>
<dbReference type="SUPFAM" id="SSF56219">
    <property type="entry name" value="DNase I-like"/>
    <property type="match status" value="1"/>
</dbReference>
<protein>
    <submittedName>
        <fullName evidence="1">Uncharacterized protein</fullName>
    </submittedName>
</protein>
<reference evidence="1" key="1">
    <citation type="submission" date="2022-04" db="EMBL/GenBank/DDBJ databases">
        <title>Carnegiea gigantea Genome sequencing and assembly v2.</title>
        <authorList>
            <person name="Copetti D."/>
            <person name="Sanderson M.J."/>
            <person name="Burquez A."/>
            <person name="Wojciechowski M.F."/>
        </authorList>
    </citation>
    <scope>NUCLEOTIDE SEQUENCE</scope>
    <source>
        <strain evidence="1">SGP5-SGP5p</strain>
        <tissue evidence="1">Aerial part</tissue>
    </source>
</reference>
<dbReference type="PANTHER" id="PTHR33710:SF64">
    <property type="entry name" value="ENDONUCLEASE_EXONUCLEASE_PHOSPHATASE DOMAIN-CONTAINING PROTEIN"/>
    <property type="match status" value="1"/>
</dbReference>
<evidence type="ECO:0000313" key="1">
    <source>
        <dbReference type="EMBL" id="KAJ8423366.1"/>
    </source>
</evidence>
<organism evidence="1 2">
    <name type="scientific">Carnegiea gigantea</name>
    <dbReference type="NCBI Taxonomy" id="171969"/>
    <lineage>
        <taxon>Eukaryota</taxon>
        <taxon>Viridiplantae</taxon>
        <taxon>Streptophyta</taxon>
        <taxon>Embryophyta</taxon>
        <taxon>Tracheophyta</taxon>
        <taxon>Spermatophyta</taxon>
        <taxon>Magnoliopsida</taxon>
        <taxon>eudicotyledons</taxon>
        <taxon>Gunneridae</taxon>
        <taxon>Pentapetalae</taxon>
        <taxon>Caryophyllales</taxon>
        <taxon>Cactineae</taxon>
        <taxon>Cactaceae</taxon>
        <taxon>Cactoideae</taxon>
        <taxon>Echinocereeae</taxon>
        <taxon>Carnegiea</taxon>
    </lineage>
</organism>
<dbReference type="EMBL" id="JAKOGI010001983">
    <property type="protein sequence ID" value="KAJ8423366.1"/>
    <property type="molecule type" value="Genomic_DNA"/>
</dbReference>
<keyword evidence="2" id="KW-1185">Reference proteome</keyword>
<gene>
    <name evidence="1" type="ORF">Cgig2_026784</name>
</gene>
<name>A0A9Q1JKB2_9CARY</name>
<dbReference type="OrthoDB" id="1720282at2759"/>
<evidence type="ECO:0000313" key="2">
    <source>
        <dbReference type="Proteomes" id="UP001153076"/>
    </source>
</evidence>
<comment type="caution">
    <text evidence="1">The sequence shown here is derived from an EMBL/GenBank/DDBJ whole genome shotgun (WGS) entry which is preliminary data.</text>
</comment>
<proteinExistence type="predicted"/>
<dbReference type="AlphaFoldDB" id="A0A9Q1JKB2"/>
<dbReference type="Proteomes" id="UP001153076">
    <property type="component" value="Unassembled WGS sequence"/>
</dbReference>